<organism evidence="1 2">
    <name type="scientific">Pleurotus ostreatus (strain PC15)</name>
    <name type="common">Oyster mushroom</name>
    <dbReference type="NCBI Taxonomy" id="1137138"/>
    <lineage>
        <taxon>Eukaryota</taxon>
        <taxon>Fungi</taxon>
        <taxon>Dikarya</taxon>
        <taxon>Basidiomycota</taxon>
        <taxon>Agaricomycotina</taxon>
        <taxon>Agaricomycetes</taxon>
        <taxon>Agaricomycetidae</taxon>
        <taxon>Agaricales</taxon>
        <taxon>Pleurotineae</taxon>
        <taxon>Pleurotaceae</taxon>
        <taxon>Pleurotus</taxon>
    </lineage>
</organism>
<accession>A0A067NWS6</accession>
<dbReference type="EMBL" id="KL198006">
    <property type="protein sequence ID" value="KDQ31445.1"/>
    <property type="molecule type" value="Genomic_DNA"/>
</dbReference>
<protein>
    <recommendedName>
        <fullName evidence="3">F-box domain-containing protein</fullName>
    </recommendedName>
</protein>
<proteinExistence type="predicted"/>
<dbReference type="HOGENOM" id="CLU_027732_1_0_1"/>
<evidence type="ECO:0008006" key="3">
    <source>
        <dbReference type="Google" id="ProtNLM"/>
    </source>
</evidence>
<reference evidence="2" key="1">
    <citation type="journal article" date="2014" name="Proc. Natl. Acad. Sci. U.S.A.">
        <title>Extensive sampling of basidiomycete genomes demonstrates inadequacy of the white-rot/brown-rot paradigm for wood decay fungi.</title>
        <authorList>
            <person name="Riley R."/>
            <person name="Salamov A.A."/>
            <person name="Brown D.W."/>
            <person name="Nagy L.G."/>
            <person name="Floudas D."/>
            <person name="Held B.W."/>
            <person name="Levasseur A."/>
            <person name="Lombard V."/>
            <person name="Morin E."/>
            <person name="Otillar R."/>
            <person name="Lindquist E.A."/>
            <person name="Sun H."/>
            <person name="LaButti K.M."/>
            <person name="Schmutz J."/>
            <person name="Jabbour D."/>
            <person name="Luo H."/>
            <person name="Baker S.E."/>
            <person name="Pisabarro A.G."/>
            <person name="Walton J.D."/>
            <person name="Blanchette R.A."/>
            <person name="Henrissat B."/>
            <person name="Martin F."/>
            <person name="Cullen D."/>
            <person name="Hibbett D.S."/>
            <person name="Grigoriev I.V."/>
        </authorList>
    </citation>
    <scope>NUCLEOTIDE SEQUENCE [LARGE SCALE GENOMIC DNA]</scope>
    <source>
        <strain evidence="2">PC15</strain>
    </source>
</reference>
<dbReference type="AlphaFoldDB" id="A0A067NWS6"/>
<gene>
    <name evidence="1" type="ORF">PLEOSDRAFT_1102411</name>
</gene>
<sequence length="449" mass="49823">MQTNRLCYGLGSSEGTTSIYDLPPELLLIIFDHLYRDSRSGDNQDCFSIATNFQPPSFWFPYALAAVCDEWRALLALNSRYWTRICVCIDEPSWDISTLGEEIQWSKELPIDLSVVASRNVNAVISPDVESARVVSIMRILPSFAHRCTALRFDLRAFPVLPLLSGTTAPSVKTLELGCQASRMGNLDPSIMIPFSCPKLETLILGGPNVIIACRSGWLASLMATNWTLYNYSPPNNEREAIEEADTILHALSTIREDSSLTIREMNLDCSASTNTPYSIHVETLILEDLSAQTVACLLRNIDFSGGGIESIRLSRCGLPELASLSSCSLTLQEMPEDQDISEFLRCWNGSHVAVVACPGFTDTSIKMLSQPFFYSLVSIFEVIECFNVSIDAVKCFVKAWSDVQYQDPALDYEEEETKTLVLSRAATGTKAGIDAVWFDGIPLIYHIQ</sequence>
<dbReference type="Proteomes" id="UP000027073">
    <property type="component" value="Unassembled WGS sequence"/>
</dbReference>
<dbReference type="VEuPathDB" id="FungiDB:PLEOSDRAFT_1102411"/>
<name>A0A067NWS6_PLEO1</name>
<dbReference type="InParanoid" id="A0A067NWS6"/>
<dbReference type="STRING" id="1137138.A0A067NWS6"/>
<dbReference type="OrthoDB" id="3001771at2759"/>
<evidence type="ECO:0000313" key="1">
    <source>
        <dbReference type="EMBL" id="KDQ31445.1"/>
    </source>
</evidence>
<evidence type="ECO:0000313" key="2">
    <source>
        <dbReference type="Proteomes" id="UP000027073"/>
    </source>
</evidence>